<dbReference type="EMBL" id="FWZT01000003">
    <property type="protein sequence ID" value="SMF02128.1"/>
    <property type="molecule type" value="Genomic_DNA"/>
</dbReference>
<keyword evidence="2" id="KW-1185">Reference proteome</keyword>
<dbReference type="Proteomes" id="UP000192907">
    <property type="component" value="Unassembled WGS sequence"/>
</dbReference>
<protein>
    <submittedName>
        <fullName evidence="1">Uncharacterized protein</fullName>
    </submittedName>
</protein>
<evidence type="ECO:0000313" key="2">
    <source>
        <dbReference type="Proteomes" id="UP000192907"/>
    </source>
</evidence>
<dbReference type="AlphaFoldDB" id="A0A1Y6BAY6"/>
<organism evidence="1 2">
    <name type="scientific">Pseudobacteriovorax antillogorgiicola</name>
    <dbReference type="NCBI Taxonomy" id="1513793"/>
    <lineage>
        <taxon>Bacteria</taxon>
        <taxon>Pseudomonadati</taxon>
        <taxon>Bdellovibrionota</taxon>
        <taxon>Oligoflexia</taxon>
        <taxon>Oligoflexales</taxon>
        <taxon>Pseudobacteriovoracaceae</taxon>
        <taxon>Pseudobacteriovorax</taxon>
    </lineage>
</organism>
<accession>A0A1Y6BAY6</accession>
<gene>
    <name evidence="1" type="ORF">SAMN06296036_103244</name>
</gene>
<sequence>MKNASFIMLFLSTLQISCGNADEYFRDKIQGYGYISYETPMEHAGTGTLVGGKPGELKIVAAPDTCFPPKPLRGRYKDLRKIDRTTLSSESYELSFGGRLSIDVLRNMLNQGGPGVKLVAESNLVKNVDLKIDDVEVEYLDLVLLSEFYNKKMRATCKDFLNDFGFIVQALRIGKMTLEFFNSYGSKLDLTVTGIAGLVDLGVGTEFKIVNKSQLVITTPKYVGYQIGRLLDSDYGKSLYRASRTKRGLFFFENIALFERPDEQLFALESFDFMAFDLSDPISIKRLSDDMFQANAESTDAYSIWIND</sequence>
<proteinExistence type="predicted"/>
<name>A0A1Y6BAY6_9BACT</name>
<evidence type="ECO:0000313" key="1">
    <source>
        <dbReference type="EMBL" id="SMF02128.1"/>
    </source>
</evidence>
<dbReference type="RefSeq" id="WP_143478122.1">
    <property type="nucleotide sequence ID" value="NZ_FWZT01000003.1"/>
</dbReference>
<reference evidence="2" key="1">
    <citation type="submission" date="2017-04" db="EMBL/GenBank/DDBJ databases">
        <authorList>
            <person name="Varghese N."/>
            <person name="Submissions S."/>
        </authorList>
    </citation>
    <scope>NUCLEOTIDE SEQUENCE [LARGE SCALE GENOMIC DNA]</scope>
    <source>
        <strain evidence="2">RKEM611</strain>
    </source>
</reference>